<evidence type="ECO:0000313" key="1">
    <source>
        <dbReference type="EMBL" id="SFV75723.1"/>
    </source>
</evidence>
<protein>
    <recommendedName>
        <fullName evidence="2">Lipoprotein</fullName>
    </recommendedName>
</protein>
<organism evidence="1">
    <name type="scientific">hydrothermal vent metagenome</name>
    <dbReference type="NCBI Taxonomy" id="652676"/>
    <lineage>
        <taxon>unclassified sequences</taxon>
        <taxon>metagenomes</taxon>
        <taxon>ecological metagenomes</taxon>
    </lineage>
</organism>
<dbReference type="PROSITE" id="PS51257">
    <property type="entry name" value="PROKAR_LIPOPROTEIN"/>
    <property type="match status" value="1"/>
</dbReference>
<name>A0A1W1D518_9ZZZZ</name>
<dbReference type="InterPro" id="IPR015943">
    <property type="entry name" value="WD40/YVTN_repeat-like_dom_sf"/>
</dbReference>
<dbReference type="InterPro" id="IPR011047">
    <property type="entry name" value="Quinoprotein_ADH-like_sf"/>
</dbReference>
<dbReference type="AlphaFoldDB" id="A0A1W1D518"/>
<dbReference type="Gene3D" id="2.130.10.10">
    <property type="entry name" value="YVTN repeat-like/Quinoprotein amine dehydrogenase"/>
    <property type="match status" value="1"/>
</dbReference>
<accession>A0A1W1D518</accession>
<gene>
    <name evidence="1" type="ORF">MNB_SM-3-1159</name>
</gene>
<sequence>MKNKYLIAVGLSFLVLFGGCSTKKVFEPKKISKDWKYSKRLEHPLQEVAFHVALFEDGILISKDSNLSNHFHLEKGYRLLAYQNGYVTSATIDGRLKVENIKTSRIKKFDLKKTIATASVKDNILAVLFADNEIALYDFDTKAPLFQDMGSSPSVVDARIVPPYFMQDLVLFPTLDGKIVIVNATLKKKLNTIIVSSKQYFNNIIYFEKHDDKILAATNTMLLSLGAMKQERAKYESRNIIYDNHTLYVATKQGEILALTTNLQLIQKIKFPFAHFLGMIAKGNKLYILEKEGYLIVLDKNMKDYNIYNVYVKDGYNFITKKTFYVADKAIFIK</sequence>
<reference evidence="1" key="1">
    <citation type="submission" date="2016-10" db="EMBL/GenBank/DDBJ databases">
        <authorList>
            <person name="de Groot N.N."/>
        </authorList>
    </citation>
    <scope>NUCLEOTIDE SEQUENCE</scope>
</reference>
<dbReference type="SUPFAM" id="SSF50998">
    <property type="entry name" value="Quinoprotein alcohol dehydrogenase-like"/>
    <property type="match status" value="1"/>
</dbReference>
<evidence type="ECO:0008006" key="2">
    <source>
        <dbReference type="Google" id="ProtNLM"/>
    </source>
</evidence>
<proteinExistence type="predicted"/>
<dbReference type="EMBL" id="FPHP01000045">
    <property type="protein sequence ID" value="SFV75723.1"/>
    <property type="molecule type" value="Genomic_DNA"/>
</dbReference>